<dbReference type="EMBL" id="JAJSOW010000002">
    <property type="protein sequence ID" value="KAI9198276.1"/>
    <property type="molecule type" value="Genomic_DNA"/>
</dbReference>
<reference evidence="2 3" key="1">
    <citation type="journal article" date="2022" name="Plant J.">
        <title>Strategies of tolerance reflected in two North American maple genomes.</title>
        <authorList>
            <person name="McEvoy S.L."/>
            <person name="Sezen U.U."/>
            <person name="Trouern-Trend A."/>
            <person name="McMahon S.M."/>
            <person name="Schaberg P.G."/>
            <person name="Yang J."/>
            <person name="Wegrzyn J.L."/>
            <person name="Swenson N.G."/>
        </authorList>
    </citation>
    <scope>NUCLEOTIDE SEQUENCE [LARGE SCALE GENOMIC DNA]</scope>
    <source>
        <strain evidence="2">91603</strain>
    </source>
</reference>
<gene>
    <name evidence="2" type="ORF">LWI28_012909</name>
</gene>
<dbReference type="SUPFAM" id="SSF48452">
    <property type="entry name" value="TPR-like"/>
    <property type="match status" value="1"/>
</dbReference>
<dbReference type="InterPro" id="IPR011990">
    <property type="entry name" value="TPR-like_helical_dom_sf"/>
</dbReference>
<name>A0AAD5P486_ACENE</name>
<feature type="transmembrane region" description="Helical" evidence="1">
    <location>
        <begin position="28"/>
        <end position="49"/>
    </location>
</feature>
<keyword evidence="1" id="KW-0472">Membrane</keyword>
<dbReference type="AlphaFoldDB" id="A0AAD5P486"/>
<evidence type="ECO:0000256" key="1">
    <source>
        <dbReference type="SAM" id="Phobius"/>
    </source>
</evidence>
<dbReference type="PANTHER" id="PTHR36350:SF3">
    <property type="entry name" value="TRANSMEMBRANE PROTEIN"/>
    <property type="match status" value="1"/>
</dbReference>
<organism evidence="2 3">
    <name type="scientific">Acer negundo</name>
    <name type="common">Box elder</name>
    <dbReference type="NCBI Taxonomy" id="4023"/>
    <lineage>
        <taxon>Eukaryota</taxon>
        <taxon>Viridiplantae</taxon>
        <taxon>Streptophyta</taxon>
        <taxon>Embryophyta</taxon>
        <taxon>Tracheophyta</taxon>
        <taxon>Spermatophyta</taxon>
        <taxon>Magnoliopsida</taxon>
        <taxon>eudicotyledons</taxon>
        <taxon>Gunneridae</taxon>
        <taxon>Pentapetalae</taxon>
        <taxon>rosids</taxon>
        <taxon>malvids</taxon>
        <taxon>Sapindales</taxon>
        <taxon>Sapindaceae</taxon>
        <taxon>Hippocastanoideae</taxon>
        <taxon>Acereae</taxon>
        <taxon>Acer</taxon>
    </lineage>
</organism>
<sequence length="269" mass="31118">MPNFSSLFTDFDLHMEKLLNNITINTKYGAMAAATVTPIVIFGSIYIACAYTRRAWKRRSAASKVSGVLTRSVSIGVLHGGKMALERLVDYHHARADATLWEDALDNLNKLIQKEHPPFKELQRVVAKLEMSGKEADAVEKLESALKIAQEKKKPHEAYEYQMLLVEMYIYKGDFDKALKCECLNEEKISDTRRPLYKAIVYGMSKDREEESRKCFGEFNEIRAGFEWPPDLQDHQLYEVIENFEKFKKVVQLLKKDIQEIDKRSTRKN</sequence>
<dbReference type="PANTHER" id="PTHR36350">
    <property type="entry name" value="TRANSMEMBRANE PROTEIN"/>
    <property type="match status" value="1"/>
</dbReference>
<evidence type="ECO:0000313" key="3">
    <source>
        <dbReference type="Proteomes" id="UP001064489"/>
    </source>
</evidence>
<proteinExistence type="predicted"/>
<keyword evidence="3" id="KW-1185">Reference proteome</keyword>
<keyword evidence="1" id="KW-0812">Transmembrane</keyword>
<accession>A0AAD5P486</accession>
<evidence type="ECO:0000313" key="2">
    <source>
        <dbReference type="EMBL" id="KAI9198276.1"/>
    </source>
</evidence>
<keyword evidence="1" id="KW-1133">Transmembrane helix</keyword>
<protein>
    <submittedName>
        <fullName evidence="2">Uncharacterized protein</fullName>
    </submittedName>
</protein>
<comment type="caution">
    <text evidence="2">The sequence shown here is derived from an EMBL/GenBank/DDBJ whole genome shotgun (WGS) entry which is preliminary data.</text>
</comment>
<dbReference type="Proteomes" id="UP001064489">
    <property type="component" value="Chromosome 13"/>
</dbReference>